<dbReference type="EMBL" id="SACN01000004">
    <property type="protein sequence ID" value="RVT89677.1"/>
    <property type="molecule type" value="Genomic_DNA"/>
</dbReference>
<dbReference type="RefSeq" id="WP_127745841.1">
    <property type="nucleotide sequence ID" value="NZ_SACN01000004.1"/>
</dbReference>
<keyword evidence="1" id="KW-1133">Transmembrane helix</keyword>
<organism evidence="2 3">
    <name type="scientific">Sphingomonas crocodyli</name>
    <dbReference type="NCBI Taxonomy" id="1979270"/>
    <lineage>
        <taxon>Bacteria</taxon>
        <taxon>Pseudomonadati</taxon>
        <taxon>Pseudomonadota</taxon>
        <taxon>Alphaproteobacteria</taxon>
        <taxon>Sphingomonadales</taxon>
        <taxon>Sphingomonadaceae</taxon>
        <taxon>Sphingomonas</taxon>
    </lineage>
</organism>
<dbReference type="Proteomes" id="UP000282971">
    <property type="component" value="Unassembled WGS sequence"/>
</dbReference>
<keyword evidence="1" id="KW-0472">Membrane</keyword>
<evidence type="ECO:0000313" key="3">
    <source>
        <dbReference type="Proteomes" id="UP000282971"/>
    </source>
</evidence>
<accession>A0A437LWH6</accession>
<proteinExistence type="predicted"/>
<keyword evidence="3" id="KW-1185">Reference proteome</keyword>
<dbReference type="OrthoDB" id="7478608at2"/>
<protein>
    <submittedName>
        <fullName evidence="2">Uncharacterized protein</fullName>
    </submittedName>
</protein>
<sequence length="81" mass="9400">MGFHRRASVIMIGHRPISECGHCGADLVRSRRGWREMRADELPEGWTPKPPTQRMSRIWLVVIALLLVVGIVLFRKFVLHR</sequence>
<evidence type="ECO:0000256" key="1">
    <source>
        <dbReference type="SAM" id="Phobius"/>
    </source>
</evidence>
<reference evidence="2 3" key="1">
    <citation type="submission" date="2019-01" db="EMBL/GenBank/DDBJ databases">
        <authorList>
            <person name="Chen W.-M."/>
        </authorList>
    </citation>
    <scope>NUCLEOTIDE SEQUENCE [LARGE SCALE GENOMIC DNA]</scope>
    <source>
        <strain evidence="2 3">CCP-7</strain>
    </source>
</reference>
<comment type="caution">
    <text evidence="2">The sequence shown here is derived from an EMBL/GenBank/DDBJ whole genome shotgun (WGS) entry which is preliminary data.</text>
</comment>
<keyword evidence="1" id="KW-0812">Transmembrane</keyword>
<evidence type="ECO:0000313" key="2">
    <source>
        <dbReference type="EMBL" id="RVT89677.1"/>
    </source>
</evidence>
<name>A0A437LWH6_9SPHN</name>
<gene>
    <name evidence="2" type="ORF">EOD43_20035</name>
</gene>
<dbReference type="AlphaFoldDB" id="A0A437LWH6"/>
<feature type="transmembrane region" description="Helical" evidence="1">
    <location>
        <begin position="58"/>
        <end position="78"/>
    </location>
</feature>